<comment type="caution">
    <text evidence="1">The sequence shown here is derived from an EMBL/GenBank/DDBJ whole genome shotgun (WGS) entry which is preliminary data.</text>
</comment>
<protein>
    <recommendedName>
        <fullName evidence="3">DUF4032 domain-containing protein</fullName>
    </recommendedName>
</protein>
<accession>B4CX27</accession>
<evidence type="ECO:0008006" key="3">
    <source>
        <dbReference type="Google" id="ProtNLM"/>
    </source>
</evidence>
<sequence length="79" mass="9637">MSTTDTGDQDPLEGSIFYQEFLIEKDEILRHKWIESEKAGYDIGFEKALIDWMLRHRSCWLDRRRKEREAREARRFRSS</sequence>
<name>B4CX27_9BACT</name>
<reference evidence="1 2" key="1">
    <citation type="journal article" date="2011" name="J. Bacteriol.">
        <title>Genome sequence of Chthoniobacter flavus Ellin428, an aerobic heterotrophic soil bacterium.</title>
        <authorList>
            <person name="Kant R."/>
            <person name="van Passel M.W."/>
            <person name="Palva A."/>
            <person name="Lucas S."/>
            <person name="Lapidus A."/>
            <person name="Glavina Del Rio T."/>
            <person name="Dalin E."/>
            <person name="Tice H."/>
            <person name="Bruce D."/>
            <person name="Goodwin L."/>
            <person name="Pitluck S."/>
            <person name="Larimer F.W."/>
            <person name="Land M.L."/>
            <person name="Hauser L."/>
            <person name="Sangwan P."/>
            <person name="de Vos W.M."/>
            <person name="Janssen P.H."/>
            <person name="Smidt H."/>
        </authorList>
    </citation>
    <scope>NUCLEOTIDE SEQUENCE [LARGE SCALE GENOMIC DNA]</scope>
    <source>
        <strain evidence="1 2">Ellin428</strain>
    </source>
</reference>
<dbReference type="InParanoid" id="B4CX27"/>
<dbReference type="RefSeq" id="WP_006978966.1">
    <property type="nucleotide sequence ID" value="NZ_ABVL01000003.1"/>
</dbReference>
<dbReference type="AlphaFoldDB" id="B4CX27"/>
<keyword evidence="2" id="KW-1185">Reference proteome</keyword>
<organism evidence="1 2">
    <name type="scientific">Chthoniobacter flavus Ellin428</name>
    <dbReference type="NCBI Taxonomy" id="497964"/>
    <lineage>
        <taxon>Bacteria</taxon>
        <taxon>Pseudomonadati</taxon>
        <taxon>Verrucomicrobiota</taxon>
        <taxon>Spartobacteria</taxon>
        <taxon>Chthoniobacterales</taxon>
        <taxon>Chthoniobacteraceae</taxon>
        <taxon>Chthoniobacter</taxon>
    </lineage>
</organism>
<gene>
    <name evidence="1" type="ORF">CfE428DRAFT_1640</name>
</gene>
<dbReference type="EMBL" id="ABVL01000003">
    <property type="protein sequence ID" value="EDY21347.1"/>
    <property type="molecule type" value="Genomic_DNA"/>
</dbReference>
<evidence type="ECO:0000313" key="2">
    <source>
        <dbReference type="Proteomes" id="UP000005824"/>
    </source>
</evidence>
<proteinExistence type="predicted"/>
<dbReference type="Proteomes" id="UP000005824">
    <property type="component" value="Unassembled WGS sequence"/>
</dbReference>
<evidence type="ECO:0000313" key="1">
    <source>
        <dbReference type="EMBL" id="EDY21347.1"/>
    </source>
</evidence>